<evidence type="ECO:0000256" key="3">
    <source>
        <dbReference type="ARBA" id="ARBA00023285"/>
    </source>
</evidence>
<dbReference type="GO" id="GO:0008851">
    <property type="term" value="F:ethanolamine ammonia-lyase activity"/>
    <property type="evidence" value="ECO:0007669"/>
    <property type="project" value="UniProtKB-UniRule"/>
</dbReference>
<proteinExistence type="inferred from homology"/>
<dbReference type="PANTHER" id="PTHR39330:SF1">
    <property type="entry name" value="ETHANOLAMINE AMMONIA-LYASE SMALL SUBUNIT"/>
    <property type="match status" value="1"/>
</dbReference>
<protein>
    <recommendedName>
        <fullName evidence="7 8">Ethanolamine ammonia-lyase small subunit</fullName>
        <shortName evidence="8">EAL small subunit</shortName>
        <ecNumber evidence="6 8">4.3.1.7</ecNumber>
    </recommendedName>
</protein>
<comment type="caution">
    <text evidence="8">Lacks conserved residue(s) required for the propagation of feature annotation.</text>
</comment>
<keyword evidence="10" id="KW-1185">Reference proteome</keyword>
<evidence type="ECO:0000256" key="8">
    <source>
        <dbReference type="HAMAP-Rule" id="MF_00601"/>
    </source>
</evidence>
<comment type="subcellular location">
    <subcellularLocation>
        <location evidence="8">Bacterial microcompartment</location>
    </subcellularLocation>
</comment>
<evidence type="ECO:0000256" key="5">
    <source>
        <dbReference type="ARBA" id="ARBA00052081"/>
    </source>
</evidence>
<dbReference type="FunFam" id="3.40.50.11240:FF:000001">
    <property type="entry name" value="Ethanolamine ammonia-lyase light chain"/>
    <property type="match status" value="1"/>
</dbReference>
<evidence type="ECO:0000313" key="9">
    <source>
        <dbReference type="EMBL" id="KEI69444.1"/>
    </source>
</evidence>
<dbReference type="Gene3D" id="1.10.30.40">
    <property type="entry name" value="Ethanolamine ammonia-lyase light chain (EutC), N-terminal domain"/>
    <property type="match status" value="1"/>
</dbReference>
<evidence type="ECO:0000313" key="10">
    <source>
        <dbReference type="Proteomes" id="UP000027997"/>
    </source>
</evidence>
<dbReference type="Pfam" id="PF05985">
    <property type="entry name" value="EutC"/>
    <property type="match status" value="1"/>
</dbReference>
<name>A0A081K5L8_9GAMM</name>
<dbReference type="GO" id="GO:0009350">
    <property type="term" value="C:ethanolamine ammonia-lyase complex"/>
    <property type="evidence" value="ECO:0007669"/>
    <property type="project" value="UniProtKB-UniRule"/>
</dbReference>
<organism evidence="9 10">
    <name type="scientific">Endozoicomonas elysicola</name>
    <dbReference type="NCBI Taxonomy" id="305900"/>
    <lineage>
        <taxon>Bacteria</taxon>
        <taxon>Pseudomonadati</taxon>
        <taxon>Pseudomonadota</taxon>
        <taxon>Gammaproteobacteria</taxon>
        <taxon>Oceanospirillales</taxon>
        <taxon>Endozoicomonadaceae</taxon>
        <taxon>Endozoicomonas</taxon>
    </lineage>
</organism>
<dbReference type="NCBIfam" id="NF003971">
    <property type="entry name" value="PRK05465.1"/>
    <property type="match status" value="1"/>
</dbReference>
<dbReference type="PANTHER" id="PTHR39330">
    <property type="entry name" value="ETHANOLAMINE AMMONIA-LYASE LIGHT CHAIN"/>
    <property type="match status" value="1"/>
</dbReference>
<comment type="subunit">
    <text evidence="8">The basic unit is a heterodimer which dimerizes to form tetramers. The heterotetramers trimerize; 6 large subunits form a core ring with 6 small subunits projecting outwards.</text>
</comment>
<dbReference type="InterPro" id="IPR042251">
    <property type="entry name" value="EutC_C"/>
</dbReference>
<dbReference type="RefSeq" id="WP_020582525.1">
    <property type="nucleotide sequence ID" value="NZ_JOJP01000001.1"/>
</dbReference>
<dbReference type="PIRSF" id="PIRSF018982">
    <property type="entry name" value="EutC"/>
    <property type="match status" value="1"/>
</dbReference>
<dbReference type="GO" id="GO:0046336">
    <property type="term" value="P:ethanolamine catabolic process"/>
    <property type="evidence" value="ECO:0007669"/>
    <property type="project" value="UniProtKB-UniRule"/>
</dbReference>
<feature type="binding site" evidence="8">
    <location>
        <position position="232"/>
    </location>
    <ligand>
        <name>adenosylcob(III)alamin</name>
        <dbReference type="ChEBI" id="CHEBI:18408"/>
    </ligand>
</feature>
<dbReference type="eggNOG" id="COG4302">
    <property type="taxonomic scope" value="Bacteria"/>
</dbReference>
<dbReference type="STRING" id="305900.GV64_00680"/>
<keyword evidence="4 8" id="KW-1283">Bacterial microcompartment</keyword>
<evidence type="ECO:0000256" key="2">
    <source>
        <dbReference type="ARBA" id="ARBA00023239"/>
    </source>
</evidence>
<dbReference type="Proteomes" id="UP000027997">
    <property type="component" value="Unassembled WGS sequence"/>
</dbReference>
<dbReference type="EMBL" id="JOJP01000001">
    <property type="protein sequence ID" value="KEI69444.1"/>
    <property type="molecule type" value="Genomic_DNA"/>
</dbReference>
<evidence type="ECO:0000256" key="6">
    <source>
        <dbReference type="ARBA" id="ARBA00067005"/>
    </source>
</evidence>
<dbReference type="InterPro" id="IPR042255">
    <property type="entry name" value="EutC_N"/>
</dbReference>
<dbReference type="EC" id="4.3.1.7" evidence="6 8"/>
<dbReference type="GO" id="GO:0031419">
    <property type="term" value="F:cobalamin binding"/>
    <property type="evidence" value="ECO:0007669"/>
    <property type="project" value="UniProtKB-UniRule"/>
</dbReference>
<dbReference type="GO" id="GO:0006520">
    <property type="term" value="P:amino acid metabolic process"/>
    <property type="evidence" value="ECO:0007669"/>
    <property type="project" value="InterPro"/>
</dbReference>
<dbReference type="AlphaFoldDB" id="A0A081K5L8"/>
<dbReference type="GO" id="GO:0031471">
    <property type="term" value="C:ethanolamine degradation polyhedral organelle"/>
    <property type="evidence" value="ECO:0007669"/>
    <property type="project" value="UniProtKB-UniRule"/>
</dbReference>
<comment type="function">
    <text evidence="8">Catalyzes the deamination of various vicinal amino-alcohols to oxo compounds. Allows this organism to utilize ethanolamine as the sole source of nitrogen and carbon in the presence of external vitamin B12.</text>
</comment>
<comment type="pathway">
    <text evidence="8">Amine and polyamine degradation; ethanolamine degradation.</text>
</comment>
<keyword evidence="3 8" id="KW-0170">Cobalt</keyword>
<dbReference type="Gene3D" id="3.40.50.11240">
    <property type="entry name" value="Ethanolamine ammonia-lyase light chain (EutC)"/>
    <property type="match status" value="1"/>
</dbReference>
<evidence type="ECO:0000256" key="1">
    <source>
        <dbReference type="ARBA" id="ARBA00022628"/>
    </source>
</evidence>
<keyword evidence="1 8" id="KW-0846">Cobalamin</keyword>
<feature type="binding site" evidence="8">
    <location>
        <position position="211"/>
    </location>
    <ligand>
        <name>adenosylcob(III)alamin</name>
        <dbReference type="ChEBI" id="CHEBI:18408"/>
    </ligand>
</feature>
<comment type="similarity">
    <text evidence="8">Belongs to the EutC family.</text>
</comment>
<accession>A0A081K5L8</accession>
<reference evidence="9 10" key="1">
    <citation type="submission" date="2014-06" db="EMBL/GenBank/DDBJ databases">
        <title>Whole Genome Sequences of Three Symbiotic Endozoicomonas Bacteria.</title>
        <authorList>
            <person name="Neave M.J."/>
            <person name="Apprill A."/>
            <person name="Voolstra C.R."/>
        </authorList>
    </citation>
    <scope>NUCLEOTIDE SEQUENCE [LARGE SCALE GENOMIC DNA]</scope>
    <source>
        <strain evidence="9 10">DSM 22380</strain>
    </source>
</reference>
<dbReference type="HAMAP" id="MF_00601">
    <property type="entry name" value="EutC"/>
    <property type="match status" value="1"/>
</dbReference>
<comment type="cofactor">
    <cofactor evidence="8">
        <name>adenosylcob(III)alamin</name>
        <dbReference type="ChEBI" id="CHEBI:18408"/>
    </cofactor>
    <text evidence="8">Binds between the large and small subunits.</text>
</comment>
<dbReference type="UniPathway" id="UPA00560"/>
<dbReference type="InterPro" id="IPR009246">
    <property type="entry name" value="EutC"/>
</dbReference>
<keyword evidence="2 8" id="KW-0456">Lyase</keyword>
<gene>
    <name evidence="8" type="primary">eutC</name>
    <name evidence="9" type="ORF">GV64_00680</name>
</gene>
<evidence type="ECO:0000256" key="7">
    <source>
        <dbReference type="ARBA" id="ARBA00069181"/>
    </source>
</evidence>
<sequence length="298" mass="32132">MISENDLKDLIGKVLKEIDLSDAGKEQVVRSVTSQVETAVSNVDDSELYDITATEMSDFFAVENAENKAEYMKLKAKTPARLGIGKAGPRYKTETMLRFRADHAVAIDSVFNEVVEEFVSEAGLVAVSSRCEDKDMYVTRPDLGRMISDEGVAKIQSECRKGADVQIVIADGLSSSAITANLKNILPAMKQGLEGYGLSVGDTVFIKFGRVGAMDHLTDLTNSKVTVMLVGERPGLATGESMGAYITYEGTVGMAEAGRTVISNIHRRGTPAAEAGAHIANIVKKMFEQKCSGVGFRF</sequence>
<evidence type="ECO:0000256" key="4">
    <source>
        <dbReference type="ARBA" id="ARBA00024446"/>
    </source>
</evidence>
<comment type="caution">
    <text evidence="9">The sequence shown here is derived from an EMBL/GenBank/DDBJ whole genome shotgun (WGS) entry which is preliminary data.</text>
</comment>
<comment type="catalytic activity">
    <reaction evidence="5 8">
        <text>ethanolamine = acetaldehyde + NH4(+)</text>
        <dbReference type="Rhea" id="RHEA:15313"/>
        <dbReference type="ChEBI" id="CHEBI:15343"/>
        <dbReference type="ChEBI" id="CHEBI:28938"/>
        <dbReference type="ChEBI" id="CHEBI:57603"/>
        <dbReference type="EC" id="4.3.1.7"/>
    </reaction>
</comment>